<keyword evidence="3" id="KW-1185">Reference proteome</keyword>
<feature type="compositionally biased region" description="Polar residues" evidence="1">
    <location>
        <begin position="31"/>
        <end position="44"/>
    </location>
</feature>
<comment type="caution">
    <text evidence="2">The sequence shown here is derived from an EMBL/GenBank/DDBJ whole genome shotgun (WGS) entry which is preliminary data.</text>
</comment>
<dbReference type="PANTHER" id="PTHR12486:SF4">
    <property type="entry name" value="APRATAXIN"/>
    <property type="match status" value="1"/>
</dbReference>
<feature type="region of interest" description="Disordered" evidence="1">
    <location>
        <begin position="57"/>
        <end position="88"/>
    </location>
</feature>
<dbReference type="Gene3D" id="3.30.428.10">
    <property type="entry name" value="HIT-like"/>
    <property type="match status" value="1"/>
</dbReference>
<evidence type="ECO:0000256" key="1">
    <source>
        <dbReference type="SAM" id="MobiDB-lite"/>
    </source>
</evidence>
<gene>
    <name evidence="2" type="primary">HNT3</name>
    <name evidence="2" type="ORF">SLS59_006829</name>
</gene>
<dbReference type="Proteomes" id="UP001521222">
    <property type="component" value="Unassembled WGS sequence"/>
</dbReference>
<sequence>MAEALQGKSNSPSEQRQDPIVAEEIEGKSIPQASSKASTAKRTNACTFSQEISKIETSSDSAVTELMSAKKPKPAPEPAETPAKPVKRGFDARNGLGMYIEHPEKNPEGLVVEYDDDFVVINDKFPKASVHLLLIPRKPEYYNEHPLHLLSSNAPFLAEVRKRVDRLKQLAASELRRKYGRYSVSDAPYQTALEELMSSPDPPSVDERDACLPPGRDWLFAKLKGHLEEEFEAWKKE</sequence>
<dbReference type="SUPFAM" id="SSF54197">
    <property type="entry name" value="HIT-like"/>
    <property type="match status" value="1"/>
</dbReference>
<dbReference type="PANTHER" id="PTHR12486">
    <property type="entry name" value="APRATAXIN-RELATED"/>
    <property type="match status" value="1"/>
</dbReference>
<evidence type="ECO:0000313" key="2">
    <source>
        <dbReference type="EMBL" id="KAL1598542.1"/>
    </source>
</evidence>
<protein>
    <submittedName>
        <fullName evidence="2">Aprataxin-like protein</fullName>
    </submittedName>
</protein>
<dbReference type="EMBL" id="JAKIXB020000022">
    <property type="protein sequence ID" value="KAL1598542.1"/>
    <property type="molecule type" value="Genomic_DNA"/>
</dbReference>
<organism evidence="2 3">
    <name type="scientific">Nothophoma quercina</name>
    <dbReference type="NCBI Taxonomy" id="749835"/>
    <lineage>
        <taxon>Eukaryota</taxon>
        <taxon>Fungi</taxon>
        <taxon>Dikarya</taxon>
        <taxon>Ascomycota</taxon>
        <taxon>Pezizomycotina</taxon>
        <taxon>Dothideomycetes</taxon>
        <taxon>Pleosporomycetidae</taxon>
        <taxon>Pleosporales</taxon>
        <taxon>Pleosporineae</taxon>
        <taxon>Didymellaceae</taxon>
        <taxon>Nothophoma</taxon>
    </lineage>
</organism>
<accession>A0ABR3R3H5</accession>
<dbReference type="Pfam" id="PF11969">
    <property type="entry name" value="DcpS_C"/>
    <property type="match status" value="1"/>
</dbReference>
<name>A0ABR3R3H5_9PLEO</name>
<dbReference type="InterPro" id="IPR036265">
    <property type="entry name" value="HIT-like_sf"/>
</dbReference>
<feature type="region of interest" description="Disordered" evidence="1">
    <location>
        <begin position="1"/>
        <end position="44"/>
    </location>
</feature>
<reference evidence="2 3" key="1">
    <citation type="submission" date="2024-02" db="EMBL/GenBank/DDBJ databases">
        <title>De novo assembly and annotation of 12 fungi associated with fruit tree decline syndrome in Ontario, Canada.</title>
        <authorList>
            <person name="Sulman M."/>
            <person name="Ellouze W."/>
            <person name="Ilyukhin E."/>
        </authorList>
    </citation>
    <scope>NUCLEOTIDE SEQUENCE [LARGE SCALE GENOMIC DNA]</scope>
    <source>
        <strain evidence="2 3">M97-236</strain>
    </source>
</reference>
<proteinExistence type="predicted"/>
<evidence type="ECO:0000313" key="3">
    <source>
        <dbReference type="Proteomes" id="UP001521222"/>
    </source>
</evidence>